<keyword evidence="3" id="KW-0732">Signal</keyword>
<evidence type="ECO:0000256" key="2">
    <source>
        <dbReference type="ARBA" id="ARBA00013194"/>
    </source>
</evidence>
<comment type="catalytic activity">
    <reaction evidence="1">
        <text>[protein]-peptidylproline (omega=180) = [protein]-peptidylproline (omega=0)</text>
        <dbReference type="Rhea" id="RHEA:16237"/>
        <dbReference type="Rhea" id="RHEA-COMP:10747"/>
        <dbReference type="Rhea" id="RHEA-COMP:10748"/>
        <dbReference type="ChEBI" id="CHEBI:83833"/>
        <dbReference type="ChEBI" id="CHEBI:83834"/>
        <dbReference type="EC" id="5.2.1.8"/>
    </reaction>
</comment>
<protein>
    <recommendedName>
        <fullName evidence="2">peptidylprolyl isomerase</fullName>
        <ecNumber evidence="2">5.2.1.8</ecNumber>
    </recommendedName>
</protein>
<dbReference type="PANTHER" id="PTHR47245">
    <property type="entry name" value="PEPTIDYLPROLYL ISOMERASE"/>
    <property type="match status" value="1"/>
</dbReference>
<evidence type="ECO:0000313" key="9">
    <source>
        <dbReference type="Proteomes" id="UP001050975"/>
    </source>
</evidence>
<dbReference type="RefSeq" id="WP_226573638.1">
    <property type="nucleotide sequence ID" value="NZ_BLAY01000003.1"/>
</dbReference>
<dbReference type="InterPro" id="IPR050245">
    <property type="entry name" value="PrsA_foldase"/>
</dbReference>
<evidence type="ECO:0000256" key="1">
    <source>
        <dbReference type="ARBA" id="ARBA00000971"/>
    </source>
</evidence>
<dbReference type="Gene3D" id="3.10.50.40">
    <property type="match status" value="1"/>
</dbReference>
<dbReference type="SUPFAM" id="SSF109998">
    <property type="entry name" value="Triger factor/SurA peptide-binding domain-like"/>
    <property type="match status" value="1"/>
</dbReference>
<dbReference type="PANTHER" id="PTHR47245:SF1">
    <property type="entry name" value="FOLDASE PROTEIN PRSA"/>
    <property type="match status" value="1"/>
</dbReference>
<evidence type="ECO:0000256" key="6">
    <source>
        <dbReference type="PROSITE-ProRule" id="PRU00278"/>
    </source>
</evidence>
<dbReference type="Pfam" id="PF00639">
    <property type="entry name" value="Rotamase"/>
    <property type="match status" value="1"/>
</dbReference>
<dbReference type="GO" id="GO:0003755">
    <property type="term" value="F:peptidyl-prolyl cis-trans isomerase activity"/>
    <property type="evidence" value="ECO:0007669"/>
    <property type="project" value="UniProtKB-KW"/>
</dbReference>
<dbReference type="AlphaFoldDB" id="A0AAV3X602"/>
<accession>A0AAV3X602</accession>
<keyword evidence="5 6" id="KW-0413">Isomerase</keyword>
<evidence type="ECO:0000313" key="8">
    <source>
        <dbReference type="EMBL" id="GET35632.1"/>
    </source>
</evidence>
<dbReference type="InterPro" id="IPR027304">
    <property type="entry name" value="Trigger_fact/SurA_dom_sf"/>
</dbReference>
<dbReference type="EC" id="5.2.1.8" evidence="2"/>
<evidence type="ECO:0000256" key="4">
    <source>
        <dbReference type="ARBA" id="ARBA00023110"/>
    </source>
</evidence>
<comment type="caution">
    <text evidence="8">The sequence shown here is derived from an EMBL/GenBank/DDBJ whole genome shotgun (WGS) entry which is preliminary data.</text>
</comment>
<feature type="domain" description="PpiC" evidence="7">
    <location>
        <begin position="119"/>
        <end position="207"/>
    </location>
</feature>
<dbReference type="SUPFAM" id="SSF54534">
    <property type="entry name" value="FKBP-like"/>
    <property type="match status" value="1"/>
</dbReference>
<dbReference type="EMBL" id="BLAY01000003">
    <property type="protein sequence ID" value="GET35632.1"/>
    <property type="molecule type" value="Genomic_DNA"/>
</dbReference>
<dbReference type="InterPro" id="IPR046357">
    <property type="entry name" value="PPIase_dom_sf"/>
</dbReference>
<dbReference type="Proteomes" id="UP001050975">
    <property type="component" value="Unassembled WGS sequence"/>
</dbReference>
<keyword evidence="9" id="KW-1185">Reference proteome</keyword>
<reference evidence="8" key="1">
    <citation type="submission" date="2019-10" db="EMBL/GenBank/DDBJ databases">
        <title>Draft genome sequece of Microseira wollei NIES-4236.</title>
        <authorList>
            <person name="Yamaguchi H."/>
            <person name="Suzuki S."/>
            <person name="Kawachi M."/>
        </authorList>
    </citation>
    <scope>NUCLEOTIDE SEQUENCE</scope>
    <source>
        <strain evidence="8">NIES-4236</strain>
    </source>
</reference>
<name>A0AAV3X602_9CYAN</name>
<organism evidence="8 9">
    <name type="scientific">Microseira wollei NIES-4236</name>
    <dbReference type="NCBI Taxonomy" id="2530354"/>
    <lineage>
        <taxon>Bacteria</taxon>
        <taxon>Bacillati</taxon>
        <taxon>Cyanobacteriota</taxon>
        <taxon>Cyanophyceae</taxon>
        <taxon>Oscillatoriophycideae</taxon>
        <taxon>Aerosakkonematales</taxon>
        <taxon>Aerosakkonemataceae</taxon>
        <taxon>Microseira</taxon>
    </lineage>
</organism>
<gene>
    <name evidence="8" type="ORF">MiSe_03740</name>
</gene>
<proteinExistence type="predicted"/>
<keyword evidence="4 6" id="KW-0697">Rotamase</keyword>
<dbReference type="PROSITE" id="PS50198">
    <property type="entry name" value="PPIC_PPIASE_2"/>
    <property type="match status" value="1"/>
</dbReference>
<sequence length="241" mass="27683">MTTVLQIGNRAIPAAEVIPLLRSYQMLPQLLRESIIDEAIAPIDCTPEEIASATEQFYQQNQLTCETELQSWLKHQGMSQDCLEKVFIIRLLKIEKFKQATWGHKLESYFLKRKRALDQVVYSLIRTQDKGIAQELFFRIKEGEQSFAELACEYSQGSEAQTGGIIGPVELGNIHPKLAQLLSLSHPGQLWPPMAVEEWLLIVRLEKLIPSQFNQSMRQRLLRELFEAWLQERLSQSIAGF</sequence>
<dbReference type="InterPro" id="IPR000297">
    <property type="entry name" value="PPIase_PpiC"/>
</dbReference>
<evidence type="ECO:0000259" key="7">
    <source>
        <dbReference type="PROSITE" id="PS50198"/>
    </source>
</evidence>
<evidence type="ECO:0000256" key="5">
    <source>
        <dbReference type="ARBA" id="ARBA00023235"/>
    </source>
</evidence>
<evidence type="ECO:0000256" key="3">
    <source>
        <dbReference type="ARBA" id="ARBA00022729"/>
    </source>
</evidence>